<name>A0A2C9D4H4_9HYPH</name>
<keyword evidence="6" id="KW-1185">Reference proteome</keyword>
<organism evidence="5 6">
    <name type="scientific">Hartmannibacter diazotrophicus</name>
    <dbReference type="NCBI Taxonomy" id="1482074"/>
    <lineage>
        <taxon>Bacteria</taxon>
        <taxon>Pseudomonadati</taxon>
        <taxon>Pseudomonadota</taxon>
        <taxon>Alphaproteobacteria</taxon>
        <taxon>Hyphomicrobiales</taxon>
        <taxon>Pleomorphomonadaceae</taxon>
        <taxon>Hartmannibacter</taxon>
    </lineage>
</organism>
<reference evidence="6" key="1">
    <citation type="submission" date="2017-09" db="EMBL/GenBank/DDBJ databases">
        <title>Genome sequence of Nannocystis excedens DSM 71.</title>
        <authorList>
            <person name="Blom J."/>
        </authorList>
    </citation>
    <scope>NUCLEOTIDE SEQUENCE [LARGE SCALE GENOMIC DNA]</scope>
    <source>
        <strain evidence="6">type strain: E19</strain>
    </source>
</reference>
<accession>A0A2C9D4H4</accession>
<evidence type="ECO:0000256" key="1">
    <source>
        <dbReference type="ARBA" id="ARBA00001964"/>
    </source>
</evidence>
<evidence type="ECO:0000256" key="2">
    <source>
        <dbReference type="ARBA" id="ARBA00007131"/>
    </source>
</evidence>
<dbReference type="AlphaFoldDB" id="A0A2C9D4H4"/>
<evidence type="ECO:0000313" key="6">
    <source>
        <dbReference type="Proteomes" id="UP000223606"/>
    </source>
</evidence>
<feature type="domain" description="Transketolase N-terminal" evidence="4">
    <location>
        <begin position="36"/>
        <end position="292"/>
    </location>
</feature>
<keyword evidence="3" id="KW-0786">Thiamine pyrophosphate</keyword>
<dbReference type="Pfam" id="PF00456">
    <property type="entry name" value="Transketolase_N"/>
    <property type="match status" value="1"/>
</dbReference>
<dbReference type="PANTHER" id="PTHR47514">
    <property type="entry name" value="TRANSKETOLASE N-TERMINAL SECTION-RELATED"/>
    <property type="match status" value="1"/>
</dbReference>
<dbReference type="InterPro" id="IPR005474">
    <property type="entry name" value="Transketolase_N"/>
</dbReference>
<proteinExistence type="inferred from homology"/>
<comment type="cofactor">
    <cofactor evidence="1">
        <name>thiamine diphosphate</name>
        <dbReference type="ChEBI" id="CHEBI:58937"/>
    </cofactor>
</comment>
<evidence type="ECO:0000259" key="4">
    <source>
        <dbReference type="Pfam" id="PF00456"/>
    </source>
</evidence>
<gene>
    <name evidence="5" type="primary">fas2</name>
    <name evidence="5" type="ORF">HDIA_0854</name>
</gene>
<dbReference type="CDD" id="cd02012">
    <property type="entry name" value="TPP_TK"/>
    <property type="match status" value="1"/>
</dbReference>
<evidence type="ECO:0000256" key="3">
    <source>
        <dbReference type="ARBA" id="ARBA00023052"/>
    </source>
</evidence>
<dbReference type="SUPFAM" id="SSF52518">
    <property type="entry name" value="Thiamin diphosphate-binding fold (THDP-binding)"/>
    <property type="match status" value="1"/>
</dbReference>
<dbReference type="Gene3D" id="3.40.50.970">
    <property type="match status" value="1"/>
</dbReference>
<comment type="similarity">
    <text evidence="2">Belongs to the transketolase family.</text>
</comment>
<evidence type="ECO:0000313" key="5">
    <source>
        <dbReference type="EMBL" id="SON54395.1"/>
    </source>
</evidence>
<dbReference type="Proteomes" id="UP000223606">
    <property type="component" value="Chromosome 1"/>
</dbReference>
<dbReference type="InterPro" id="IPR029061">
    <property type="entry name" value="THDP-binding"/>
</dbReference>
<protein>
    <submittedName>
        <fullName evidence="5">Ferredoxin fas2</fullName>
    </submittedName>
</protein>
<dbReference type="EMBL" id="LT960614">
    <property type="protein sequence ID" value="SON54395.1"/>
    <property type="molecule type" value="Genomic_DNA"/>
</dbReference>
<sequence>MTLDALAVEMPKDWHPVVWQDASPEERAGRLSATARDVRRSVVRTIDAARAGHIGGDLSVSDILTTLFFSVLRLDPAHPSHPQRDRFILSKGHCAAALYSVLALRGFISPDLLPTFMKPLSALNGHPNRNKVPGVEANTGPLGHGLPIGVGSAIASRLSGANWQTFVVLGDGELQEGSNWEAAMSAGHRGLDNLVAIVDRNRLQQGARTEETARLDPLADKWRAFGWDAVEVDGHDHAALFEVFTRPRQGKPLCIVANTTKGKGVSFIEDRVEWHHKVPSPEQVRQALEELGQ</sequence>
<dbReference type="PANTHER" id="PTHR47514:SF1">
    <property type="entry name" value="TRANSKETOLASE N-TERMINAL SECTION-RELATED"/>
    <property type="match status" value="1"/>
</dbReference>
<dbReference type="KEGG" id="hdi:HDIA_0854"/>
<dbReference type="RefSeq" id="WP_245884155.1">
    <property type="nucleotide sequence ID" value="NZ_LT960614.1"/>
</dbReference>